<reference evidence="1 2" key="1">
    <citation type="submission" date="2024-04" db="EMBL/GenBank/DDBJ databases">
        <authorList>
            <person name="Fracassetti M."/>
        </authorList>
    </citation>
    <scope>NUCLEOTIDE SEQUENCE [LARGE SCALE GENOMIC DNA]</scope>
</reference>
<name>A0AAV2CJ58_9ROSI</name>
<dbReference type="AlphaFoldDB" id="A0AAV2CJ58"/>
<evidence type="ECO:0000313" key="1">
    <source>
        <dbReference type="EMBL" id="CAL1355831.1"/>
    </source>
</evidence>
<dbReference type="Proteomes" id="UP001497516">
    <property type="component" value="Chromosome 1"/>
</dbReference>
<keyword evidence="2" id="KW-1185">Reference proteome</keyword>
<protein>
    <submittedName>
        <fullName evidence="1">Uncharacterized protein</fullName>
    </submittedName>
</protein>
<evidence type="ECO:0000313" key="2">
    <source>
        <dbReference type="Proteomes" id="UP001497516"/>
    </source>
</evidence>
<gene>
    <name evidence="1" type="ORF">LTRI10_LOCUS3564</name>
</gene>
<proteinExistence type="predicted"/>
<accession>A0AAV2CJ58</accession>
<dbReference type="EMBL" id="OZ034813">
    <property type="protein sequence ID" value="CAL1355831.1"/>
    <property type="molecule type" value="Genomic_DNA"/>
</dbReference>
<organism evidence="1 2">
    <name type="scientific">Linum trigynum</name>
    <dbReference type="NCBI Taxonomy" id="586398"/>
    <lineage>
        <taxon>Eukaryota</taxon>
        <taxon>Viridiplantae</taxon>
        <taxon>Streptophyta</taxon>
        <taxon>Embryophyta</taxon>
        <taxon>Tracheophyta</taxon>
        <taxon>Spermatophyta</taxon>
        <taxon>Magnoliopsida</taxon>
        <taxon>eudicotyledons</taxon>
        <taxon>Gunneridae</taxon>
        <taxon>Pentapetalae</taxon>
        <taxon>rosids</taxon>
        <taxon>fabids</taxon>
        <taxon>Malpighiales</taxon>
        <taxon>Linaceae</taxon>
        <taxon>Linum</taxon>
    </lineage>
</organism>
<sequence>MSSPKQSRLNEKWQAFRKKMQGNPVFKRFSGISELVVTKSQDKTCGKDGRQVKIPLFTKSNMTVSVITSLKKQMLQHLSRKYVDMIHHSLCQTLCQRFKMP</sequence>